<dbReference type="AlphaFoldDB" id="A0A3P7LLN6"/>
<accession>A0A3P7LLN6</accession>
<gene>
    <name evidence="1" type="ORF">DILT_LOCUS10071</name>
</gene>
<organism evidence="1 2">
    <name type="scientific">Dibothriocephalus latus</name>
    <name type="common">Fish tapeworm</name>
    <name type="synonym">Diphyllobothrium latum</name>
    <dbReference type="NCBI Taxonomy" id="60516"/>
    <lineage>
        <taxon>Eukaryota</taxon>
        <taxon>Metazoa</taxon>
        <taxon>Spiralia</taxon>
        <taxon>Lophotrochozoa</taxon>
        <taxon>Platyhelminthes</taxon>
        <taxon>Cestoda</taxon>
        <taxon>Eucestoda</taxon>
        <taxon>Diphyllobothriidea</taxon>
        <taxon>Diphyllobothriidae</taxon>
        <taxon>Dibothriocephalus</taxon>
    </lineage>
</organism>
<dbReference type="Proteomes" id="UP000281553">
    <property type="component" value="Unassembled WGS sequence"/>
</dbReference>
<keyword evidence="2" id="KW-1185">Reference proteome</keyword>
<dbReference type="EMBL" id="UYRU01058687">
    <property type="protein sequence ID" value="VDN14240.1"/>
    <property type="molecule type" value="Genomic_DNA"/>
</dbReference>
<name>A0A3P7LLN6_DIBLA</name>
<reference evidence="1 2" key="1">
    <citation type="submission" date="2018-11" db="EMBL/GenBank/DDBJ databases">
        <authorList>
            <consortium name="Pathogen Informatics"/>
        </authorList>
    </citation>
    <scope>NUCLEOTIDE SEQUENCE [LARGE SCALE GENOMIC DNA]</scope>
</reference>
<sequence length="89" mass="9650">MEPAIVRKAFCLKYNSQEHEEPICGTNSYTLIDPMPCISAANYQEVKESKDAVEKLEPSNNSGDAIHAVGEAVRTNSVEPISVLNGEIG</sequence>
<protein>
    <submittedName>
        <fullName evidence="1">Uncharacterized protein</fullName>
    </submittedName>
</protein>
<evidence type="ECO:0000313" key="1">
    <source>
        <dbReference type="EMBL" id="VDN14240.1"/>
    </source>
</evidence>
<evidence type="ECO:0000313" key="2">
    <source>
        <dbReference type="Proteomes" id="UP000281553"/>
    </source>
</evidence>
<proteinExistence type="predicted"/>